<dbReference type="Proteomes" id="UP000015102">
    <property type="component" value="Unassembled WGS sequence"/>
</dbReference>
<proteinExistence type="inferred from homology"/>
<dbReference type="InterPro" id="IPR001314">
    <property type="entry name" value="Peptidase_S1A"/>
</dbReference>
<evidence type="ECO:0000313" key="4">
    <source>
        <dbReference type="EnsemblMetazoa" id="MESCA005557-PA"/>
    </source>
</evidence>
<dbReference type="InterPro" id="IPR051487">
    <property type="entry name" value="Ser/Thr_Proteases_Immune/Dev"/>
</dbReference>
<protein>
    <recommendedName>
        <fullName evidence="3">Peptidase S1 domain-containing protein</fullName>
    </recommendedName>
</protein>
<keyword evidence="1" id="KW-1015">Disulfide bond</keyword>
<dbReference type="SUPFAM" id="SSF50494">
    <property type="entry name" value="Trypsin-like serine proteases"/>
    <property type="match status" value="1"/>
</dbReference>
<dbReference type="CDD" id="cd00190">
    <property type="entry name" value="Tryp_SPc"/>
    <property type="match status" value="1"/>
</dbReference>
<comment type="similarity">
    <text evidence="2">Belongs to the peptidase S1 family. CLIP subfamily.</text>
</comment>
<name>T1GPM3_MEGSC</name>
<accession>T1GPM3</accession>
<evidence type="ECO:0000256" key="1">
    <source>
        <dbReference type="ARBA" id="ARBA00023157"/>
    </source>
</evidence>
<evidence type="ECO:0000259" key="3">
    <source>
        <dbReference type="PROSITE" id="PS50240"/>
    </source>
</evidence>
<reference evidence="5" key="1">
    <citation type="submission" date="2013-02" db="EMBL/GenBank/DDBJ databases">
        <authorList>
            <person name="Hughes D."/>
        </authorList>
    </citation>
    <scope>NUCLEOTIDE SEQUENCE</scope>
    <source>
        <strain>Durham</strain>
        <strain evidence="5">NC isolate 2 -- Noor lab</strain>
    </source>
</reference>
<keyword evidence="5" id="KW-1185">Reference proteome</keyword>
<sequence>ESLNSPSCDISEKICCPDKYILKTKLSLLDYIKMSSKYSEDSLDQALNNERCGELNENKIAYSKETKLGDFPFLALLGYRISDNKVEIKCGGTLITSRFVLTSAHCLDKELEFARFGEHFLDTDEDCESSRNVTNHDNLFDIGLIKLKESVPLNNREHINTICLPIAEESKLKKSQKPSRFMIAGWGQTNSSFNSNKLQKSIVTQKSIRACKNSKNHLDIIPNKHNICVANDGLGYCKGDFGGPLFRVAKVHIWGRYVQYGVSSSHLMNCQENGGTSNSSLAAYVNVQHFVEWIQGIILES</sequence>
<dbReference type="STRING" id="36166.T1GPM3"/>
<dbReference type="EMBL" id="CAQQ02188824">
    <property type="status" value="NOT_ANNOTATED_CDS"/>
    <property type="molecule type" value="Genomic_DNA"/>
</dbReference>
<dbReference type="EnsemblMetazoa" id="MESCA005557-RA">
    <property type="protein sequence ID" value="MESCA005557-PA"/>
    <property type="gene ID" value="MESCA005557"/>
</dbReference>
<dbReference type="InterPro" id="IPR001254">
    <property type="entry name" value="Trypsin_dom"/>
</dbReference>
<evidence type="ECO:0000256" key="2">
    <source>
        <dbReference type="ARBA" id="ARBA00024195"/>
    </source>
</evidence>
<dbReference type="PROSITE" id="PS50240">
    <property type="entry name" value="TRYPSIN_DOM"/>
    <property type="match status" value="1"/>
</dbReference>
<reference evidence="4" key="2">
    <citation type="submission" date="2015-06" db="UniProtKB">
        <authorList>
            <consortium name="EnsemblMetazoa"/>
        </authorList>
    </citation>
    <scope>IDENTIFICATION</scope>
</reference>
<dbReference type="GO" id="GO:0006508">
    <property type="term" value="P:proteolysis"/>
    <property type="evidence" value="ECO:0007669"/>
    <property type="project" value="InterPro"/>
</dbReference>
<dbReference type="SMART" id="SM00020">
    <property type="entry name" value="Tryp_SPc"/>
    <property type="match status" value="1"/>
</dbReference>
<organism evidence="4 5">
    <name type="scientific">Megaselia scalaris</name>
    <name type="common">Humpbacked fly</name>
    <name type="synonym">Phora scalaris</name>
    <dbReference type="NCBI Taxonomy" id="36166"/>
    <lineage>
        <taxon>Eukaryota</taxon>
        <taxon>Metazoa</taxon>
        <taxon>Ecdysozoa</taxon>
        <taxon>Arthropoda</taxon>
        <taxon>Hexapoda</taxon>
        <taxon>Insecta</taxon>
        <taxon>Pterygota</taxon>
        <taxon>Neoptera</taxon>
        <taxon>Endopterygota</taxon>
        <taxon>Diptera</taxon>
        <taxon>Brachycera</taxon>
        <taxon>Muscomorpha</taxon>
        <taxon>Platypezoidea</taxon>
        <taxon>Phoridae</taxon>
        <taxon>Megaseliini</taxon>
        <taxon>Megaselia</taxon>
    </lineage>
</organism>
<feature type="domain" description="Peptidase S1" evidence="3">
    <location>
        <begin position="60"/>
        <end position="299"/>
    </location>
</feature>
<dbReference type="InterPro" id="IPR009003">
    <property type="entry name" value="Peptidase_S1_PA"/>
</dbReference>
<dbReference type="PANTHER" id="PTHR24256">
    <property type="entry name" value="TRYPTASE-RELATED"/>
    <property type="match status" value="1"/>
</dbReference>
<evidence type="ECO:0000313" key="5">
    <source>
        <dbReference type="Proteomes" id="UP000015102"/>
    </source>
</evidence>
<dbReference type="OMA" id="NICVAND"/>
<dbReference type="HOGENOM" id="CLU_006842_0_3_1"/>
<dbReference type="GO" id="GO:0004252">
    <property type="term" value="F:serine-type endopeptidase activity"/>
    <property type="evidence" value="ECO:0007669"/>
    <property type="project" value="InterPro"/>
</dbReference>
<dbReference type="Gene3D" id="2.40.10.10">
    <property type="entry name" value="Trypsin-like serine proteases"/>
    <property type="match status" value="2"/>
</dbReference>
<dbReference type="PRINTS" id="PR00722">
    <property type="entry name" value="CHYMOTRYPSIN"/>
</dbReference>
<dbReference type="Pfam" id="PF00089">
    <property type="entry name" value="Trypsin"/>
    <property type="match status" value="1"/>
</dbReference>
<dbReference type="AlphaFoldDB" id="T1GPM3"/>
<dbReference type="InterPro" id="IPR043504">
    <property type="entry name" value="Peptidase_S1_PA_chymotrypsin"/>
</dbReference>